<dbReference type="STRING" id="87626.PTD2_12039"/>
<reference evidence="1 2" key="1">
    <citation type="submission" date="2006-02" db="EMBL/GenBank/DDBJ databases">
        <authorList>
            <person name="Moran M.A."/>
            <person name="Kjelleberg S."/>
            <person name="Egan S."/>
            <person name="Saunders N."/>
            <person name="Thomas T."/>
            <person name="Ferriera S."/>
            <person name="Johnson J."/>
            <person name="Kravitz S."/>
            <person name="Halpern A."/>
            <person name="Remington K."/>
            <person name="Beeson K."/>
            <person name="Tran B."/>
            <person name="Rogers Y.-H."/>
            <person name="Friedman R."/>
            <person name="Venter J.C."/>
        </authorList>
    </citation>
    <scope>NUCLEOTIDE SEQUENCE [LARGE SCALE GENOMIC DNA]</scope>
    <source>
        <strain evidence="1 2">D2</strain>
    </source>
</reference>
<organism evidence="1 2">
    <name type="scientific">Pseudoalteromonas tunicata D2</name>
    <dbReference type="NCBI Taxonomy" id="87626"/>
    <lineage>
        <taxon>Bacteria</taxon>
        <taxon>Pseudomonadati</taxon>
        <taxon>Pseudomonadota</taxon>
        <taxon>Gammaproteobacteria</taxon>
        <taxon>Alteromonadales</taxon>
        <taxon>Pseudoalteromonadaceae</taxon>
        <taxon>Pseudoalteromonas</taxon>
    </lineage>
</organism>
<dbReference type="AlphaFoldDB" id="A4C6E2"/>
<evidence type="ECO:0000313" key="1">
    <source>
        <dbReference type="EMBL" id="EAR29546.1"/>
    </source>
</evidence>
<protein>
    <submittedName>
        <fullName evidence="1">Uncharacterized protein</fullName>
    </submittedName>
</protein>
<keyword evidence="2" id="KW-1185">Reference proteome</keyword>
<dbReference type="EMBL" id="AAOH01000002">
    <property type="protein sequence ID" value="EAR29546.1"/>
    <property type="molecule type" value="Genomic_DNA"/>
</dbReference>
<name>A4C6E2_9GAMM</name>
<dbReference type="Proteomes" id="UP000006201">
    <property type="component" value="Unassembled WGS sequence"/>
</dbReference>
<accession>A4C6E2</accession>
<sequence>MSSIIIQLLGELQQTQLDIQSAIKSSEHELIKQLDKQRLMQLQMLFSQPTDELVGFLPQLKKLENTALGINKNAQLALGELKQAVVKHKNSLKGVKKYQLNR</sequence>
<proteinExistence type="predicted"/>
<dbReference type="RefSeq" id="WP_009837420.1">
    <property type="nucleotide sequence ID" value="NZ_AAOH01000002.1"/>
</dbReference>
<gene>
    <name evidence="1" type="ORF">PTD2_12039</name>
</gene>
<dbReference type="HOGENOM" id="CLU_2275074_0_0_6"/>
<comment type="caution">
    <text evidence="1">The sequence shown here is derived from an EMBL/GenBank/DDBJ whole genome shotgun (WGS) entry which is preliminary data.</text>
</comment>
<evidence type="ECO:0000313" key="2">
    <source>
        <dbReference type="Proteomes" id="UP000006201"/>
    </source>
</evidence>